<feature type="region of interest" description="Disordered" evidence="1">
    <location>
        <begin position="1"/>
        <end position="34"/>
    </location>
</feature>
<dbReference type="EMBL" id="NBIV01000422">
    <property type="protein sequence ID" value="PXF39837.1"/>
    <property type="molecule type" value="Genomic_DNA"/>
</dbReference>
<protein>
    <submittedName>
        <fullName evidence="2">Uncharacterized protein</fullName>
    </submittedName>
</protein>
<accession>A0A2V3ICG7</accession>
<evidence type="ECO:0000313" key="2">
    <source>
        <dbReference type="EMBL" id="PXF39728.1"/>
    </source>
</evidence>
<evidence type="ECO:0000313" key="3">
    <source>
        <dbReference type="EMBL" id="PXF39837.1"/>
    </source>
</evidence>
<feature type="compositionally biased region" description="Low complexity" evidence="1">
    <location>
        <begin position="15"/>
        <end position="24"/>
    </location>
</feature>
<comment type="caution">
    <text evidence="2">The sequence shown here is derived from an EMBL/GenBank/DDBJ whole genome shotgun (WGS) entry which is preliminary data.</text>
</comment>
<name>A0A2V3ICG7_9FLOR</name>
<dbReference type="EMBL" id="NBIV01000479">
    <property type="protein sequence ID" value="PXF39728.1"/>
    <property type="molecule type" value="Genomic_DNA"/>
</dbReference>
<dbReference type="Proteomes" id="UP000247409">
    <property type="component" value="Unassembled WGS sequence"/>
</dbReference>
<proteinExistence type="predicted"/>
<dbReference type="AlphaFoldDB" id="A0A2V3ICG7"/>
<organism evidence="2 4">
    <name type="scientific">Gracilariopsis chorda</name>
    <dbReference type="NCBI Taxonomy" id="448386"/>
    <lineage>
        <taxon>Eukaryota</taxon>
        <taxon>Rhodophyta</taxon>
        <taxon>Florideophyceae</taxon>
        <taxon>Rhodymeniophycidae</taxon>
        <taxon>Gracilariales</taxon>
        <taxon>Gracilariaceae</taxon>
        <taxon>Gracilariopsis</taxon>
    </lineage>
</organism>
<keyword evidence="4" id="KW-1185">Reference proteome</keyword>
<feature type="compositionally biased region" description="Basic and acidic residues" evidence="1">
    <location>
        <begin position="1"/>
        <end position="10"/>
    </location>
</feature>
<evidence type="ECO:0000313" key="4">
    <source>
        <dbReference type="Proteomes" id="UP000247409"/>
    </source>
</evidence>
<reference evidence="2 4" key="1">
    <citation type="journal article" date="2018" name="Mol. Biol. Evol.">
        <title>Analysis of the draft genome of the red seaweed Gracilariopsis chorda provides insights into genome size evolution in Rhodophyta.</title>
        <authorList>
            <person name="Lee J."/>
            <person name="Yang E.C."/>
            <person name="Graf L."/>
            <person name="Yang J.H."/>
            <person name="Qiu H."/>
            <person name="Zel Zion U."/>
            <person name="Chan C.X."/>
            <person name="Stephens T.G."/>
            <person name="Weber A.P.M."/>
            <person name="Boo G.H."/>
            <person name="Boo S.M."/>
            <person name="Kim K.M."/>
            <person name="Shin Y."/>
            <person name="Jung M."/>
            <person name="Lee S.J."/>
            <person name="Yim H.S."/>
            <person name="Lee J.H."/>
            <person name="Bhattacharya D."/>
            <person name="Yoon H.S."/>
        </authorList>
    </citation>
    <scope>NUCLEOTIDE SEQUENCE [LARGE SCALE GENOMIC DNA]</scope>
    <source>
        <strain evidence="2 4">SKKU-2015</strain>
        <tissue evidence="2">Whole body</tissue>
    </source>
</reference>
<gene>
    <name evidence="3" type="ORF">BWQ96_10447</name>
    <name evidence="2" type="ORF">BWQ96_10566</name>
</gene>
<evidence type="ECO:0000256" key="1">
    <source>
        <dbReference type="SAM" id="MobiDB-lite"/>
    </source>
</evidence>
<sequence>MLALCHDRPPNTRCPARTRPVPRTSRPRRWAPLPPPLLSVALRSSTRSPPQKEYLRRGARAMYPESFETSLQLGQSVLEGFNTSSVDIKSIKAEVRGDSGMEETFEEYEEWYKKNIR</sequence>